<evidence type="ECO:0008006" key="4">
    <source>
        <dbReference type="Google" id="ProtNLM"/>
    </source>
</evidence>
<evidence type="ECO:0000256" key="1">
    <source>
        <dbReference type="SAM" id="SignalP"/>
    </source>
</evidence>
<evidence type="ECO:0000313" key="3">
    <source>
        <dbReference type="Proteomes" id="UP000189739"/>
    </source>
</evidence>
<comment type="caution">
    <text evidence="2">The sequence shown here is derived from an EMBL/GenBank/DDBJ whole genome shotgun (WGS) entry which is preliminary data.</text>
</comment>
<proteinExistence type="predicted"/>
<dbReference type="RefSeq" id="WP_078350232.1">
    <property type="nucleotide sequence ID" value="NZ_MBTF01000035.1"/>
</dbReference>
<reference evidence="2 3" key="1">
    <citation type="submission" date="2016-07" db="EMBL/GenBank/DDBJ databases">
        <title>Genomic analysis of zinc-resistant bacterium Mucilaginibacter pedocola TBZ30.</title>
        <authorList>
            <person name="Huang J."/>
            <person name="Tang J."/>
        </authorList>
    </citation>
    <scope>NUCLEOTIDE SEQUENCE [LARGE SCALE GENOMIC DNA]</scope>
    <source>
        <strain evidence="2 3">TBZ30</strain>
    </source>
</reference>
<organism evidence="2 3">
    <name type="scientific">Mucilaginibacter pedocola</name>
    <dbReference type="NCBI Taxonomy" id="1792845"/>
    <lineage>
        <taxon>Bacteria</taxon>
        <taxon>Pseudomonadati</taxon>
        <taxon>Bacteroidota</taxon>
        <taxon>Sphingobacteriia</taxon>
        <taxon>Sphingobacteriales</taxon>
        <taxon>Sphingobacteriaceae</taxon>
        <taxon>Mucilaginibacter</taxon>
    </lineage>
</organism>
<dbReference type="Proteomes" id="UP000189739">
    <property type="component" value="Unassembled WGS sequence"/>
</dbReference>
<keyword evidence="3" id="KW-1185">Reference proteome</keyword>
<accession>A0A1S9P9H3</accession>
<keyword evidence="1" id="KW-0732">Signal</keyword>
<dbReference type="STRING" id="1792845.BC343_12580"/>
<protein>
    <recommendedName>
        <fullName evidence="4">Pentapeptide MXKDX repeat protein</fullName>
    </recommendedName>
</protein>
<sequence length="77" mass="8707">MKTYSKTILAAILFTASFSFAAFNASEAATAMPVPQQKMQGDTTKMKKEKMKKKKMAMAKKHDMMKMDKMKDTTSKM</sequence>
<gene>
    <name evidence="2" type="ORF">BC343_12580</name>
</gene>
<feature type="signal peptide" evidence="1">
    <location>
        <begin position="1"/>
        <end position="21"/>
    </location>
</feature>
<dbReference type="EMBL" id="MBTF01000035">
    <property type="protein sequence ID" value="OOQ57634.1"/>
    <property type="molecule type" value="Genomic_DNA"/>
</dbReference>
<feature type="chain" id="PRO_5012391012" description="Pentapeptide MXKDX repeat protein" evidence="1">
    <location>
        <begin position="22"/>
        <end position="77"/>
    </location>
</feature>
<dbReference type="AlphaFoldDB" id="A0A1S9P9H3"/>
<evidence type="ECO:0000313" key="2">
    <source>
        <dbReference type="EMBL" id="OOQ57634.1"/>
    </source>
</evidence>
<name>A0A1S9P9H3_9SPHI</name>